<dbReference type="InterPro" id="IPR036249">
    <property type="entry name" value="Thioredoxin-like_sf"/>
</dbReference>
<reference evidence="4" key="1">
    <citation type="journal article" date="2020" name="mSystems">
        <title>Genome- and Community-Level Interaction Insights into Carbon Utilization and Element Cycling Functions of Hydrothermarchaeota in Hydrothermal Sediment.</title>
        <authorList>
            <person name="Zhou Z."/>
            <person name="Liu Y."/>
            <person name="Xu W."/>
            <person name="Pan J."/>
            <person name="Luo Z.H."/>
            <person name="Li M."/>
        </authorList>
    </citation>
    <scope>NUCLEOTIDE SEQUENCE [LARGE SCALE GENOMIC DNA]</scope>
    <source>
        <strain evidence="4">HyVt-505</strain>
    </source>
</reference>
<dbReference type="GO" id="GO:0015036">
    <property type="term" value="F:disulfide oxidoreductase activity"/>
    <property type="evidence" value="ECO:0007669"/>
    <property type="project" value="UniProtKB-ARBA"/>
</dbReference>
<evidence type="ECO:0000256" key="2">
    <source>
        <dbReference type="SAM" id="SignalP"/>
    </source>
</evidence>
<dbReference type="EMBL" id="DRNF01000007">
    <property type="protein sequence ID" value="HHJ80009.1"/>
    <property type="molecule type" value="Genomic_DNA"/>
</dbReference>
<dbReference type="InterPro" id="IPR000866">
    <property type="entry name" value="AhpC/TSA"/>
</dbReference>
<gene>
    <name evidence="4" type="ORF">ENJ65_00080</name>
</gene>
<keyword evidence="2" id="KW-0732">Signal</keyword>
<keyword evidence="1" id="KW-0676">Redox-active center</keyword>
<dbReference type="SUPFAM" id="SSF52833">
    <property type="entry name" value="Thioredoxin-like"/>
    <property type="match status" value="1"/>
</dbReference>
<protein>
    <submittedName>
        <fullName evidence="4">TlpA family protein disulfide reductase</fullName>
    </submittedName>
</protein>
<evidence type="ECO:0000256" key="1">
    <source>
        <dbReference type="ARBA" id="ARBA00023284"/>
    </source>
</evidence>
<dbReference type="Pfam" id="PF00578">
    <property type="entry name" value="AhpC-TSA"/>
    <property type="match status" value="1"/>
</dbReference>
<evidence type="ECO:0000259" key="3">
    <source>
        <dbReference type="PROSITE" id="PS51352"/>
    </source>
</evidence>
<feature type="signal peptide" evidence="2">
    <location>
        <begin position="1"/>
        <end position="31"/>
    </location>
</feature>
<dbReference type="Gene3D" id="3.40.30.10">
    <property type="entry name" value="Glutaredoxin"/>
    <property type="match status" value="1"/>
</dbReference>
<dbReference type="PROSITE" id="PS51352">
    <property type="entry name" value="THIOREDOXIN_2"/>
    <property type="match status" value="1"/>
</dbReference>
<dbReference type="PANTHER" id="PTHR42852:SF13">
    <property type="entry name" value="PROTEIN DIPZ"/>
    <property type="match status" value="1"/>
</dbReference>
<organism evidence="4">
    <name type="scientific">Candidatus Tenderia electrophaga</name>
    <dbReference type="NCBI Taxonomy" id="1748243"/>
    <lineage>
        <taxon>Bacteria</taxon>
        <taxon>Pseudomonadati</taxon>
        <taxon>Pseudomonadota</taxon>
        <taxon>Gammaproteobacteria</taxon>
        <taxon>Candidatus Tenderiales</taxon>
        <taxon>Candidatus Tenderiaceae</taxon>
        <taxon>Candidatus Tenderia</taxon>
    </lineage>
</organism>
<dbReference type="InterPro" id="IPR013766">
    <property type="entry name" value="Thioredoxin_domain"/>
</dbReference>
<feature type="domain" description="Thioredoxin" evidence="3">
    <location>
        <begin position="43"/>
        <end position="184"/>
    </location>
</feature>
<dbReference type="InterPro" id="IPR017937">
    <property type="entry name" value="Thioredoxin_CS"/>
</dbReference>
<dbReference type="InterPro" id="IPR050553">
    <property type="entry name" value="Thioredoxin_ResA/DsbE_sf"/>
</dbReference>
<dbReference type="CDD" id="cd02966">
    <property type="entry name" value="TlpA_like_family"/>
    <property type="match status" value="1"/>
</dbReference>
<dbReference type="AlphaFoldDB" id="A0A832J2A2"/>
<proteinExistence type="predicted"/>
<dbReference type="PANTHER" id="PTHR42852">
    <property type="entry name" value="THIOL:DISULFIDE INTERCHANGE PROTEIN DSBE"/>
    <property type="match status" value="1"/>
</dbReference>
<dbReference type="PROSITE" id="PS00194">
    <property type="entry name" value="THIOREDOXIN_1"/>
    <property type="match status" value="1"/>
</dbReference>
<sequence length="187" mass="20995">MHVKTRYKPKWFNHRCAFAALLILAVESLFAADHVAALDVDVPKVRLDAPTFTLHNLVGGETALADFAGKVVLLNFWATWCAPCREEMPAMQQLWERYRARGFVIVAVAADRGNQDQVAAFVAKHELSYPVLLDPEGDVRNRYEVSVLPTSYFIARDGRISGRVIGIRDWDSPEADTVVTRLLAIEK</sequence>
<name>A0A832J2A2_9GAMM</name>
<comment type="caution">
    <text evidence="4">The sequence shown here is derived from an EMBL/GenBank/DDBJ whole genome shotgun (WGS) entry which is preliminary data.</text>
</comment>
<evidence type="ECO:0000313" key="4">
    <source>
        <dbReference type="EMBL" id="HHJ80009.1"/>
    </source>
</evidence>
<feature type="chain" id="PRO_5032439029" evidence="2">
    <location>
        <begin position="32"/>
        <end position="187"/>
    </location>
</feature>
<accession>A0A832J2A2</accession>
<dbReference type="GO" id="GO:0016209">
    <property type="term" value="F:antioxidant activity"/>
    <property type="evidence" value="ECO:0007669"/>
    <property type="project" value="InterPro"/>
</dbReference>
<dbReference type="Proteomes" id="UP000885832">
    <property type="component" value="Unassembled WGS sequence"/>
</dbReference>